<dbReference type="AlphaFoldDB" id="A0A401Q961"/>
<name>A0A401Q961_SCYTO</name>
<dbReference type="STRING" id="75743.A0A401Q961"/>
<evidence type="ECO:0000313" key="2">
    <source>
        <dbReference type="Proteomes" id="UP000288216"/>
    </source>
</evidence>
<organism evidence="1 2">
    <name type="scientific">Scyliorhinus torazame</name>
    <name type="common">Cloudy catshark</name>
    <name type="synonym">Catulus torazame</name>
    <dbReference type="NCBI Taxonomy" id="75743"/>
    <lineage>
        <taxon>Eukaryota</taxon>
        <taxon>Metazoa</taxon>
        <taxon>Chordata</taxon>
        <taxon>Craniata</taxon>
        <taxon>Vertebrata</taxon>
        <taxon>Chondrichthyes</taxon>
        <taxon>Elasmobranchii</taxon>
        <taxon>Galeomorphii</taxon>
        <taxon>Galeoidea</taxon>
        <taxon>Carcharhiniformes</taxon>
        <taxon>Scyliorhinidae</taxon>
        <taxon>Scyliorhinus</taxon>
    </lineage>
</organism>
<dbReference type="OrthoDB" id="10249245at2759"/>
<gene>
    <name evidence="1" type="ORF">scyTo_0022591</name>
</gene>
<keyword evidence="2" id="KW-1185">Reference proteome</keyword>
<protein>
    <submittedName>
        <fullName evidence="1">Uncharacterized protein</fullName>
    </submittedName>
</protein>
<reference evidence="1 2" key="1">
    <citation type="journal article" date="2018" name="Nat. Ecol. Evol.">
        <title>Shark genomes provide insights into elasmobranch evolution and the origin of vertebrates.</title>
        <authorList>
            <person name="Hara Y"/>
            <person name="Yamaguchi K"/>
            <person name="Onimaru K"/>
            <person name="Kadota M"/>
            <person name="Koyanagi M"/>
            <person name="Keeley SD"/>
            <person name="Tatsumi K"/>
            <person name="Tanaka K"/>
            <person name="Motone F"/>
            <person name="Kageyama Y"/>
            <person name="Nozu R"/>
            <person name="Adachi N"/>
            <person name="Nishimura O"/>
            <person name="Nakagawa R"/>
            <person name="Tanegashima C"/>
            <person name="Kiyatake I"/>
            <person name="Matsumoto R"/>
            <person name="Murakumo K"/>
            <person name="Nishida K"/>
            <person name="Terakita A"/>
            <person name="Kuratani S"/>
            <person name="Sato K"/>
            <person name="Hyodo S Kuraku.S."/>
        </authorList>
    </citation>
    <scope>NUCLEOTIDE SEQUENCE [LARGE SCALE GENOMIC DNA]</scope>
</reference>
<comment type="caution">
    <text evidence="1">The sequence shown here is derived from an EMBL/GenBank/DDBJ whole genome shotgun (WGS) entry which is preliminary data.</text>
</comment>
<evidence type="ECO:0000313" key="1">
    <source>
        <dbReference type="EMBL" id="GCB81918.1"/>
    </source>
</evidence>
<sequence>MTRKVVFFMVDHTKEKIIVNPELIILVGDVLDRTVADPLRNFIDPLPKGDHSFALSDSSFETKKEELEL</sequence>
<proteinExistence type="predicted"/>
<accession>A0A401Q961</accession>
<dbReference type="EMBL" id="BFAA01023105">
    <property type="protein sequence ID" value="GCB81918.1"/>
    <property type="molecule type" value="Genomic_DNA"/>
</dbReference>
<dbReference type="Proteomes" id="UP000288216">
    <property type="component" value="Unassembled WGS sequence"/>
</dbReference>